<protein>
    <recommendedName>
        <fullName evidence="9">DNA 3'-5' helicase</fullName>
        <ecNumber evidence="9">5.6.2.4</ecNumber>
    </recommendedName>
    <alternativeName>
        <fullName evidence="10">DNA 3'-5' helicase II</fullName>
    </alternativeName>
</protein>
<dbReference type="SUPFAM" id="SSF52540">
    <property type="entry name" value="P-loop containing nucleoside triphosphate hydrolases"/>
    <property type="match status" value="1"/>
</dbReference>
<dbReference type="CDD" id="cd17932">
    <property type="entry name" value="DEXQc_UvrD"/>
    <property type="match status" value="1"/>
</dbReference>
<dbReference type="Proteomes" id="UP000003778">
    <property type="component" value="Unassembled WGS sequence"/>
</dbReference>
<comment type="similarity">
    <text evidence="1">Belongs to the helicase family. UvrD subfamily.</text>
</comment>
<evidence type="ECO:0000256" key="12">
    <source>
        <dbReference type="PROSITE-ProRule" id="PRU00560"/>
    </source>
</evidence>
<evidence type="ECO:0000256" key="9">
    <source>
        <dbReference type="ARBA" id="ARBA00034808"/>
    </source>
</evidence>
<dbReference type="Gene3D" id="3.40.50.300">
    <property type="entry name" value="P-loop containing nucleotide triphosphate hydrolases"/>
    <property type="match status" value="2"/>
</dbReference>
<feature type="binding site" evidence="12">
    <location>
        <begin position="29"/>
        <end position="36"/>
    </location>
    <ligand>
        <name>ATP</name>
        <dbReference type="ChEBI" id="CHEBI:30616"/>
    </ligand>
</feature>
<gene>
    <name evidence="15" type="primary">uvrD</name>
    <name evidence="15" type="ORF">HMPREF1119_1898</name>
</gene>
<dbReference type="InterPro" id="IPR027417">
    <property type="entry name" value="P-loop_NTPase"/>
</dbReference>
<name>A0ABP2NXU6_HAEPA</name>
<dbReference type="Gene3D" id="1.10.10.160">
    <property type="match status" value="1"/>
</dbReference>
<dbReference type="Pfam" id="PF13361">
    <property type="entry name" value="UvrD_C"/>
    <property type="match status" value="1"/>
</dbReference>
<evidence type="ECO:0000259" key="13">
    <source>
        <dbReference type="PROSITE" id="PS51198"/>
    </source>
</evidence>
<dbReference type="PROSITE" id="PS51198">
    <property type="entry name" value="UVRD_HELICASE_ATP_BIND"/>
    <property type="match status" value="1"/>
</dbReference>
<evidence type="ECO:0000259" key="14">
    <source>
        <dbReference type="PROSITE" id="PS51217"/>
    </source>
</evidence>
<evidence type="ECO:0000256" key="10">
    <source>
        <dbReference type="ARBA" id="ARBA00034923"/>
    </source>
</evidence>
<dbReference type="CDD" id="cd18807">
    <property type="entry name" value="SF1_C_UvrD"/>
    <property type="match status" value="1"/>
</dbReference>
<organism evidence="15 16">
    <name type="scientific">Haemophilus parainfluenzae HK2019</name>
    <dbReference type="NCBI Taxonomy" id="1095746"/>
    <lineage>
        <taxon>Bacteria</taxon>
        <taxon>Pseudomonadati</taxon>
        <taxon>Pseudomonadota</taxon>
        <taxon>Gammaproteobacteria</taxon>
        <taxon>Pasteurellales</taxon>
        <taxon>Pasteurellaceae</taxon>
        <taxon>Haemophilus</taxon>
    </lineage>
</organism>
<evidence type="ECO:0000313" key="15">
    <source>
        <dbReference type="EMBL" id="EIJ30851.1"/>
    </source>
</evidence>
<evidence type="ECO:0000313" key="16">
    <source>
        <dbReference type="Proteomes" id="UP000003778"/>
    </source>
</evidence>
<dbReference type="InterPro" id="IPR014016">
    <property type="entry name" value="UvrD-like_ATP-bd"/>
</dbReference>
<keyword evidence="7" id="KW-0413">Isomerase</keyword>
<evidence type="ECO:0000256" key="8">
    <source>
        <dbReference type="ARBA" id="ARBA00034617"/>
    </source>
</evidence>
<evidence type="ECO:0000256" key="7">
    <source>
        <dbReference type="ARBA" id="ARBA00023235"/>
    </source>
</evidence>
<evidence type="ECO:0000256" key="5">
    <source>
        <dbReference type="ARBA" id="ARBA00022840"/>
    </source>
</evidence>
<dbReference type="InterPro" id="IPR013986">
    <property type="entry name" value="DExx_box_DNA_helicase_dom_sf"/>
</dbReference>
<dbReference type="InterPro" id="IPR005753">
    <property type="entry name" value="DNA_helicase_ATP-dep_UvrD"/>
</dbReference>
<keyword evidence="3 12" id="KW-0378">Hydrolase</keyword>
<comment type="catalytic activity">
    <reaction evidence="11">
        <text>ATP + H2O = ADP + phosphate + H(+)</text>
        <dbReference type="Rhea" id="RHEA:13065"/>
        <dbReference type="ChEBI" id="CHEBI:15377"/>
        <dbReference type="ChEBI" id="CHEBI:15378"/>
        <dbReference type="ChEBI" id="CHEBI:30616"/>
        <dbReference type="ChEBI" id="CHEBI:43474"/>
        <dbReference type="ChEBI" id="CHEBI:456216"/>
        <dbReference type="EC" id="5.6.2.4"/>
    </reaction>
</comment>
<dbReference type="Pfam" id="PF00580">
    <property type="entry name" value="UvrD-helicase"/>
    <property type="match status" value="1"/>
</dbReference>
<keyword evidence="6" id="KW-0238">DNA-binding</keyword>
<keyword evidence="5 12" id="KW-0067">ATP-binding</keyword>
<dbReference type="GO" id="GO:0003678">
    <property type="term" value="F:DNA helicase activity"/>
    <property type="evidence" value="ECO:0007669"/>
    <property type="project" value="UniProtKB-EC"/>
</dbReference>
<keyword evidence="2 12" id="KW-0547">Nucleotide-binding</keyword>
<evidence type="ECO:0000256" key="4">
    <source>
        <dbReference type="ARBA" id="ARBA00022806"/>
    </source>
</evidence>
<feature type="domain" description="UvrD-like helicase ATP-binding" evidence="13">
    <location>
        <begin position="8"/>
        <end position="289"/>
    </location>
</feature>
<sequence>MDISELLDGLNDKQREAVAAPLGNYLVLAGAGSGKTRVLTHRIAWLIAVENISEGSIMAVTFTNKAAAEMRHRIQDTLSKHAQSNLFGMWIGTFHSIAHRLLRAHHLDVNLPQDFQILDSEDQLRLVKRLMKLHNYDDKAFPPKQACWYINNKKDEGLRPQDINDFGDRQEKEWIKIYQIYQDTCDRAGLVDFAELLIRAYELFAKKPVILQRYQQRFQHILVDEFQDTNKIQYAWIKVLAGNTGKVMIVGDDDQSIYGWRGAQVENIQKFLKDFKAETIRLEQNYRSTGNILKSANQLISNNSDRLGKNLWTDGEMGEPVGIYAAFNELDEAKFVASQIQNWVDDGGKLDDCAVLYRSNSQSRVIEEALIRCQIPYRIYGGMRFFERQEIKDALAYLRLINNRQDDAAFERVINTPTRGIGDRTLDVLRNLTRERQITLWQAIQVATQENMLTGRASTALLRFQELINSLQVDTAEMPLFAQTDFVIKHSGLYDMYKQEKGEKGEVRIENLEELVTATREFIKPDEAEDMTDLTAFLTHASLEAGEEQASPHQSCVEMMTLHSAKGLEFPRVFMVGVEEGVFPSLRSFEEPGRLEEERRLAYVGITRAKQKLTICYAESRRVYTKEERHLPSRFITELPSECIQEIRLRGTVTRALNQAKVGSLSASLSASLPENEWKMGQKVKHEKFGFGTVINVEGSDNNTRLQIAFQAQGIKWLIAHLAKLEKVR</sequence>
<reference evidence="15 16" key="1">
    <citation type="submission" date="2012-04" db="EMBL/GenBank/DDBJ databases">
        <authorList>
            <person name="Durkin A.S."/>
            <person name="McCorrison J."/>
            <person name="Torralba M."/>
            <person name="Gillis M."/>
            <person name="Methe B."/>
            <person name="Sutton G."/>
            <person name="Nelson K.E."/>
        </authorList>
    </citation>
    <scope>NUCLEOTIDE SEQUENCE [LARGE SCALE GENOMIC DNA]</scope>
    <source>
        <strain evidence="15 16">HK2019</strain>
    </source>
</reference>
<evidence type="ECO:0000256" key="1">
    <source>
        <dbReference type="ARBA" id="ARBA00009922"/>
    </source>
</evidence>
<comment type="caution">
    <text evidence="15">The sequence shown here is derived from an EMBL/GenBank/DDBJ whole genome shotgun (WGS) entry which is preliminary data.</text>
</comment>
<dbReference type="EMBL" id="AJTC01000011">
    <property type="protein sequence ID" value="EIJ30851.1"/>
    <property type="molecule type" value="Genomic_DNA"/>
</dbReference>
<keyword evidence="16" id="KW-1185">Reference proteome</keyword>
<evidence type="ECO:0000256" key="6">
    <source>
        <dbReference type="ARBA" id="ARBA00023125"/>
    </source>
</evidence>
<feature type="domain" description="UvrD-like helicase C-terminal" evidence="14">
    <location>
        <begin position="290"/>
        <end position="567"/>
    </location>
</feature>
<dbReference type="InterPro" id="IPR000212">
    <property type="entry name" value="DNA_helicase_UvrD/REP"/>
</dbReference>
<dbReference type="EC" id="5.6.2.4" evidence="9"/>
<accession>A0ABP2NXU6</accession>
<keyword evidence="4 12" id="KW-0347">Helicase</keyword>
<dbReference type="InterPro" id="IPR014017">
    <property type="entry name" value="DNA_helicase_UvrD-like_C"/>
</dbReference>
<dbReference type="NCBIfam" id="NF008743">
    <property type="entry name" value="PRK11773.1"/>
    <property type="match status" value="1"/>
</dbReference>
<dbReference type="PANTHER" id="PTHR11070">
    <property type="entry name" value="UVRD / RECB / PCRA DNA HELICASE FAMILY MEMBER"/>
    <property type="match status" value="1"/>
</dbReference>
<dbReference type="Pfam" id="PF21196">
    <property type="entry name" value="PcrA_UvrD_tudor"/>
    <property type="match status" value="1"/>
</dbReference>
<dbReference type="NCBIfam" id="TIGR01075">
    <property type="entry name" value="uvrD"/>
    <property type="match status" value="1"/>
</dbReference>
<dbReference type="Gene3D" id="1.10.486.10">
    <property type="entry name" value="PCRA, domain 4"/>
    <property type="match status" value="1"/>
</dbReference>
<evidence type="ECO:0000256" key="2">
    <source>
        <dbReference type="ARBA" id="ARBA00022741"/>
    </source>
</evidence>
<comment type="catalytic activity">
    <reaction evidence="8">
        <text>Couples ATP hydrolysis with the unwinding of duplex DNA by translocating in the 3'-5' direction.</text>
        <dbReference type="EC" id="5.6.2.4"/>
    </reaction>
</comment>
<evidence type="ECO:0000256" key="11">
    <source>
        <dbReference type="ARBA" id="ARBA00048988"/>
    </source>
</evidence>
<dbReference type="GO" id="GO:0016787">
    <property type="term" value="F:hydrolase activity"/>
    <property type="evidence" value="ECO:0007669"/>
    <property type="project" value="UniProtKB-KW"/>
</dbReference>
<proteinExistence type="inferred from homology"/>
<dbReference type="PROSITE" id="PS51217">
    <property type="entry name" value="UVRD_HELICASE_CTER"/>
    <property type="match status" value="1"/>
</dbReference>
<evidence type="ECO:0000256" key="3">
    <source>
        <dbReference type="ARBA" id="ARBA00022801"/>
    </source>
</evidence>
<dbReference type="RefSeq" id="WP_005699536.1">
    <property type="nucleotide sequence ID" value="NZ_AJTC01000011.1"/>
</dbReference>
<dbReference type="PANTHER" id="PTHR11070:SF2">
    <property type="entry name" value="ATP-DEPENDENT DNA HELICASE SRS2"/>
    <property type="match status" value="1"/>
</dbReference>